<protein>
    <submittedName>
        <fullName evidence="2">Uncharacterized protein</fullName>
    </submittedName>
</protein>
<keyword evidence="1" id="KW-0812">Transmembrane</keyword>
<comment type="caution">
    <text evidence="2">The sequence shown here is derived from an EMBL/GenBank/DDBJ whole genome shotgun (WGS) entry which is preliminary data.</text>
</comment>
<keyword evidence="1" id="KW-0472">Membrane</keyword>
<gene>
    <name evidence="2" type="ORF">KDM92_17775</name>
</gene>
<keyword evidence="3" id="KW-1185">Reference proteome</keyword>
<evidence type="ECO:0000256" key="1">
    <source>
        <dbReference type="SAM" id="Phobius"/>
    </source>
</evidence>
<feature type="transmembrane region" description="Helical" evidence="1">
    <location>
        <begin position="12"/>
        <end position="35"/>
    </location>
</feature>
<name>A0A941DHZ9_9BURK</name>
<dbReference type="EMBL" id="JAGSPM010000017">
    <property type="protein sequence ID" value="MBR7748435.1"/>
    <property type="molecule type" value="Genomic_DNA"/>
</dbReference>
<accession>A0A941DHZ9</accession>
<keyword evidence="1" id="KW-1133">Transmembrane helix</keyword>
<organism evidence="2 3">
    <name type="scientific">Undibacterium baiyunense</name>
    <dbReference type="NCBI Taxonomy" id="2828731"/>
    <lineage>
        <taxon>Bacteria</taxon>
        <taxon>Pseudomonadati</taxon>
        <taxon>Pseudomonadota</taxon>
        <taxon>Betaproteobacteria</taxon>
        <taxon>Burkholderiales</taxon>
        <taxon>Oxalobacteraceae</taxon>
        <taxon>Undibacterium</taxon>
    </lineage>
</organism>
<reference evidence="2 3" key="1">
    <citation type="submission" date="2021-04" db="EMBL/GenBank/DDBJ databases">
        <title>novel species isolated from subtropical streams in China.</title>
        <authorList>
            <person name="Lu H."/>
        </authorList>
    </citation>
    <scope>NUCLEOTIDE SEQUENCE [LARGE SCALE GENOMIC DNA]</scope>
    <source>
        <strain evidence="2 3">BYS107W</strain>
    </source>
</reference>
<evidence type="ECO:0000313" key="2">
    <source>
        <dbReference type="EMBL" id="MBR7748435.1"/>
    </source>
</evidence>
<proteinExistence type="predicted"/>
<dbReference type="RefSeq" id="WP_189347698.1">
    <property type="nucleotide sequence ID" value="NZ_JAGSPM010000017.1"/>
</dbReference>
<feature type="transmembrane region" description="Helical" evidence="1">
    <location>
        <begin position="41"/>
        <end position="67"/>
    </location>
</feature>
<dbReference type="AlphaFoldDB" id="A0A941DHZ9"/>
<evidence type="ECO:0000313" key="3">
    <source>
        <dbReference type="Proteomes" id="UP000680158"/>
    </source>
</evidence>
<sequence length="82" mass="9090">MPKNLQRQWWFMFPITFISGYAAYLLVSAAGIGGLETLAQMLVFALCFAALRTGLQFISWLGIVAFMPKLAKSVLDQETASK</sequence>
<dbReference type="Proteomes" id="UP000680158">
    <property type="component" value="Unassembled WGS sequence"/>
</dbReference>